<gene>
    <name evidence="2" type="ORF">FB45DRAFT_1065400</name>
</gene>
<dbReference type="EMBL" id="JARKIF010000030">
    <property type="protein sequence ID" value="KAJ7612694.1"/>
    <property type="molecule type" value="Genomic_DNA"/>
</dbReference>
<name>A0AAD7B7R9_9AGAR</name>
<dbReference type="Proteomes" id="UP001221142">
    <property type="component" value="Unassembled WGS sequence"/>
</dbReference>
<proteinExistence type="predicted"/>
<feature type="region of interest" description="Disordered" evidence="1">
    <location>
        <begin position="25"/>
        <end position="57"/>
    </location>
</feature>
<accession>A0AAD7B7R9</accession>
<feature type="compositionally biased region" description="Basic and acidic residues" evidence="1">
    <location>
        <begin position="48"/>
        <end position="57"/>
    </location>
</feature>
<evidence type="ECO:0000313" key="3">
    <source>
        <dbReference type="Proteomes" id="UP001221142"/>
    </source>
</evidence>
<sequence>MLAPEAPVARVNAMMVQADMNEGDAGDKMLVEASSPPLQKKKGKSKAKSRDVGGEGRDVYESKYTLQRVNRPIYTGMQMVKNGAHVAFQEVLVGPFSSCVMSLDPTMELNAGEGHGQEECLYLVAAFPLWTAFMGDTTARPNLQPPPPPSASRMHA</sequence>
<evidence type="ECO:0000256" key="1">
    <source>
        <dbReference type="SAM" id="MobiDB-lite"/>
    </source>
</evidence>
<keyword evidence="3" id="KW-1185">Reference proteome</keyword>
<reference evidence="2" key="1">
    <citation type="submission" date="2023-03" db="EMBL/GenBank/DDBJ databases">
        <title>Massive genome expansion in bonnet fungi (Mycena s.s.) driven by repeated elements and novel gene families across ecological guilds.</title>
        <authorList>
            <consortium name="Lawrence Berkeley National Laboratory"/>
            <person name="Harder C.B."/>
            <person name="Miyauchi S."/>
            <person name="Viragh M."/>
            <person name="Kuo A."/>
            <person name="Thoen E."/>
            <person name="Andreopoulos B."/>
            <person name="Lu D."/>
            <person name="Skrede I."/>
            <person name="Drula E."/>
            <person name="Henrissat B."/>
            <person name="Morin E."/>
            <person name="Kohler A."/>
            <person name="Barry K."/>
            <person name="LaButti K."/>
            <person name="Morin E."/>
            <person name="Salamov A."/>
            <person name="Lipzen A."/>
            <person name="Mereny Z."/>
            <person name="Hegedus B."/>
            <person name="Baldrian P."/>
            <person name="Stursova M."/>
            <person name="Weitz H."/>
            <person name="Taylor A."/>
            <person name="Grigoriev I.V."/>
            <person name="Nagy L.G."/>
            <person name="Martin F."/>
            <person name="Kauserud H."/>
        </authorList>
    </citation>
    <scope>NUCLEOTIDE SEQUENCE</scope>
    <source>
        <strain evidence="2">9284</strain>
    </source>
</reference>
<protein>
    <submittedName>
        <fullName evidence="2">Uncharacterized protein</fullName>
    </submittedName>
</protein>
<comment type="caution">
    <text evidence="2">The sequence shown here is derived from an EMBL/GenBank/DDBJ whole genome shotgun (WGS) entry which is preliminary data.</text>
</comment>
<evidence type="ECO:0000313" key="2">
    <source>
        <dbReference type="EMBL" id="KAJ7612694.1"/>
    </source>
</evidence>
<organism evidence="2 3">
    <name type="scientific">Roridomyces roridus</name>
    <dbReference type="NCBI Taxonomy" id="1738132"/>
    <lineage>
        <taxon>Eukaryota</taxon>
        <taxon>Fungi</taxon>
        <taxon>Dikarya</taxon>
        <taxon>Basidiomycota</taxon>
        <taxon>Agaricomycotina</taxon>
        <taxon>Agaricomycetes</taxon>
        <taxon>Agaricomycetidae</taxon>
        <taxon>Agaricales</taxon>
        <taxon>Marasmiineae</taxon>
        <taxon>Mycenaceae</taxon>
        <taxon>Roridomyces</taxon>
    </lineage>
</organism>
<dbReference type="AlphaFoldDB" id="A0AAD7B7R9"/>